<proteinExistence type="predicted"/>
<organism evidence="2 3">
    <name type="scientific">Pseudomonas lactis</name>
    <dbReference type="NCBI Taxonomy" id="1615674"/>
    <lineage>
        <taxon>Bacteria</taxon>
        <taxon>Pseudomonadati</taxon>
        <taxon>Pseudomonadota</taxon>
        <taxon>Gammaproteobacteria</taxon>
        <taxon>Pseudomonadales</taxon>
        <taxon>Pseudomonadaceae</taxon>
        <taxon>Pseudomonas</taxon>
    </lineage>
</organism>
<dbReference type="InterPro" id="IPR025479">
    <property type="entry name" value="DUF4329"/>
</dbReference>
<name>A0A7Y1LL26_9PSED</name>
<dbReference type="RefSeq" id="WP_169856966.1">
    <property type="nucleotide sequence ID" value="NZ_JAAQYK010000012.1"/>
</dbReference>
<dbReference type="EMBL" id="JAAQYK010000012">
    <property type="protein sequence ID" value="NNA48095.1"/>
    <property type="molecule type" value="Genomic_DNA"/>
</dbReference>
<gene>
    <name evidence="2" type="ORF">HBO18_28665</name>
</gene>
<evidence type="ECO:0000313" key="3">
    <source>
        <dbReference type="Proteomes" id="UP000583279"/>
    </source>
</evidence>
<dbReference type="Proteomes" id="UP000583279">
    <property type="component" value="Unassembled WGS sequence"/>
</dbReference>
<comment type="caution">
    <text evidence="2">The sequence shown here is derived from an EMBL/GenBank/DDBJ whole genome shotgun (WGS) entry which is preliminary data.</text>
</comment>
<accession>A0A7Y1LL26</accession>
<protein>
    <submittedName>
        <fullName evidence="2">DUF4329 domain-containing protein</fullName>
    </submittedName>
</protein>
<dbReference type="Pfam" id="PF14220">
    <property type="entry name" value="DUF4329"/>
    <property type="match status" value="1"/>
</dbReference>
<sequence length="1518" mass="167164">MDDSSARDKRAALPRGHAKLGQLSPAFISTDDAARYIHEQIGSQREVEYASVILRRLSDNLYVASEPHAGKPTTFDWNLLLDREHAAGEFVNPEGYQIVASLHSHPSSLDFVKRTYPKWTLQQMQAFMSFYSTPDIYFNHQDRARFTQAYLSGPDGALLRYTPSNSAAEAGFVHWLDTNGPWSSPHAHDGTLEGIYKKLAAVGRLTFVQSSAAWGSSTGDVPADWQPYQPFSAPAMPLPCGPVFTSAEQALSYAWSRIQRAPTARQRVLLLKHDLQELFVAAQPELTSTVSDQLPLLPTGLHLLGIYFHSRPLPGQYPDLDAWLYKNFVSPLELATHIAQFRQYALGAQSTLGVSLYIRMRDEAILRYRFSGSAAETALFTRSSTGEVGDNGTQAALQAGTLLTRAFVLRVAAAGELTVEKTSALWDRAGVVDAQWKPYSLVALPSLSRGFLSADDAARHAHERIGARRDREYGGTILQRADGRYVATEPVATGPWPFAFAGLYPKDRQGAPIILHAGCRLQGLYGSRIALSLADPAEALTLKWTRQDAELNGQMFRDQDVHPILQAGVTAYLSGAEDCLIAYQPGHTTAEWMLHWQAEAISGISQIAKNLANGTMKPADVVRKLAEAGTLRVVIGNALWGPSGTIELDWGPYVRSIAWQRPEQPSHGALFESADAAALDALARVPYNPEQHRYFFCFILKHTSRNDYVASECVPITLQSPMLTLASLYASTGPDTYQLPEGFECEALYYTNQWAGNGATAWLERCFMLPAHLDIAVSQARLITRGSALGAAVYIATPQGALLCYRSSSPKSLFDSQSEGDSLETIEAKLKGGTLEPLKFIRKVAEAGELRVVMQSPCWDRTGAVSRLWNPYANLSRRRLSPVFVSMDDAARYVRRRVAVTQLQAYGGLILRRDDGGFVASEPLVIADEVFDLKWIFPDELVTRGEYPIRTTVVASYHSRPASQWPFLLTAAEASVYSNTFSTRLLAHALAAGEKRLYHYLLGPDGSLTCLWPEPRGKYPQITEQQLVTHPKSRHDWLTAPLERQIRAGELAPSEYVNRIARSFTLSVVQGSAMWGEPGVVSGWSAFATPAKSDGQYAQARHEPAYSPMFIQADDAVRHVHGQMAQRSQLMFGYVLKSMDNGSYVATLPVSDGGSKLARRRVFSSAGYPYRYGLAGMYICVPEQADFYPAGGVRTGDDVYRGLFSPTELLGAFHQVQATTARSVLPMYFSCADGALLKFVARDTRGISYSDAVNLRLRLLSPTDYIQRVAAAGDLRVLQSSASWLGAGVVGAHWQPGRSRAVIPAGERQLGLGPLHAHRDDAAWFSQAYVGGYTDQQYLSALLTDPMGSSHLPVLPMLDDGFPSSHAEGLFDSRGLPGKYRITAAHLLFHAGLDQPADVAQNAFRTHFVSWRELAYYVHELKRKGLPIVTFYLSARDGALLAYAPHWSTEEYNLLATPDKWSAQTGYTAQAPTPSHFISELARIGQLRVVRSGDFWTVRGVLGAQLKLSISRPPKDEL</sequence>
<evidence type="ECO:0000313" key="2">
    <source>
        <dbReference type="EMBL" id="NNA48095.1"/>
    </source>
</evidence>
<evidence type="ECO:0000259" key="1">
    <source>
        <dbReference type="Pfam" id="PF14220"/>
    </source>
</evidence>
<reference evidence="2 3" key="1">
    <citation type="journal article" date="2020" name="Front. Microbiol.">
        <title>Genetic Organization of the aprX-lipA2 Operon Affects the Proteolytic Potential of Pseudomonas Species in Milk.</title>
        <authorList>
            <person name="Maier C."/>
            <person name="Huptas C."/>
            <person name="von Neubeck M."/>
            <person name="Scherer S."/>
            <person name="Wenning M."/>
            <person name="Lucking G."/>
        </authorList>
    </citation>
    <scope>NUCLEOTIDE SEQUENCE [LARGE SCALE GENOMIC DNA]</scope>
    <source>
        <strain evidence="2 3">WS 4997</strain>
    </source>
</reference>
<feature type="domain" description="DUF4329" evidence="1">
    <location>
        <begin position="31"/>
        <end position="169"/>
    </location>
</feature>